<keyword evidence="3" id="KW-1185">Reference proteome</keyword>
<dbReference type="EMBL" id="JBBNAG010000001">
    <property type="protein sequence ID" value="KAK9166235.1"/>
    <property type="molecule type" value="Genomic_DNA"/>
</dbReference>
<organism evidence="2 3">
    <name type="scientific">Stephania cephalantha</name>
    <dbReference type="NCBI Taxonomy" id="152367"/>
    <lineage>
        <taxon>Eukaryota</taxon>
        <taxon>Viridiplantae</taxon>
        <taxon>Streptophyta</taxon>
        <taxon>Embryophyta</taxon>
        <taxon>Tracheophyta</taxon>
        <taxon>Spermatophyta</taxon>
        <taxon>Magnoliopsida</taxon>
        <taxon>Ranunculales</taxon>
        <taxon>Menispermaceae</taxon>
        <taxon>Menispermoideae</taxon>
        <taxon>Cissampelideae</taxon>
        <taxon>Stephania</taxon>
    </lineage>
</organism>
<feature type="compositionally biased region" description="Basic and acidic residues" evidence="1">
    <location>
        <begin position="38"/>
        <end position="48"/>
    </location>
</feature>
<accession>A0AAP0L916</accession>
<feature type="region of interest" description="Disordered" evidence="1">
    <location>
        <begin position="1"/>
        <end position="22"/>
    </location>
</feature>
<evidence type="ECO:0000313" key="2">
    <source>
        <dbReference type="EMBL" id="KAK9166235.1"/>
    </source>
</evidence>
<evidence type="ECO:0000313" key="3">
    <source>
        <dbReference type="Proteomes" id="UP001419268"/>
    </source>
</evidence>
<evidence type="ECO:0000256" key="1">
    <source>
        <dbReference type="SAM" id="MobiDB-lite"/>
    </source>
</evidence>
<feature type="region of interest" description="Disordered" evidence="1">
    <location>
        <begin position="38"/>
        <end position="69"/>
    </location>
</feature>
<comment type="caution">
    <text evidence="2">The sequence shown here is derived from an EMBL/GenBank/DDBJ whole genome shotgun (WGS) entry which is preliminary data.</text>
</comment>
<gene>
    <name evidence="2" type="ORF">Scep_001426</name>
</gene>
<dbReference type="Proteomes" id="UP001419268">
    <property type="component" value="Unassembled WGS sequence"/>
</dbReference>
<name>A0AAP0L916_9MAGN</name>
<feature type="compositionally biased region" description="Basic and acidic residues" evidence="1">
    <location>
        <begin position="56"/>
        <end position="69"/>
    </location>
</feature>
<proteinExistence type="predicted"/>
<dbReference type="AlphaFoldDB" id="A0AAP0L916"/>
<sequence length="124" mass="13816">MESSNRGVPYGAAPYRSREGLSTRVVGNSDEIQLRIDPMHGELDDHITANDSDQSSSRREEQREAVEQKHCPAGFKPHLACDPVCTLLFLHGLPVVQVFQKIAGWSTPAGFLKCSKEKRLEKLI</sequence>
<reference evidence="2 3" key="1">
    <citation type="submission" date="2024-01" db="EMBL/GenBank/DDBJ databases">
        <title>Genome assemblies of Stephania.</title>
        <authorList>
            <person name="Yang L."/>
        </authorList>
    </citation>
    <scope>NUCLEOTIDE SEQUENCE [LARGE SCALE GENOMIC DNA]</scope>
    <source>
        <strain evidence="2">JXDWG</strain>
        <tissue evidence="2">Leaf</tissue>
    </source>
</reference>
<protein>
    <submittedName>
        <fullName evidence="2">Uncharacterized protein</fullName>
    </submittedName>
</protein>